<dbReference type="EMBL" id="CAAALY010003458">
    <property type="protein sequence ID" value="VEL08229.1"/>
    <property type="molecule type" value="Genomic_DNA"/>
</dbReference>
<name>A0A3S5FBT7_9PLAT</name>
<evidence type="ECO:0000313" key="4">
    <source>
        <dbReference type="Proteomes" id="UP000784294"/>
    </source>
</evidence>
<evidence type="ECO:0000313" key="3">
    <source>
        <dbReference type="EMBL" id="VEL08229.1"/>
    </source>
</evidence>
<feature type="compositionally biased region" description="Polar residues" evidence="2">
    <location>
        <begin position="197"/>
        <end position="208"/>
    </location>
</feature>
<keyword evidence="4" id="KW-1185">Reference proteome</keyword>
<organism evidence="3 4">
    <name type="scientific">Protopolystoma xenopodis</name>
    <dbReference type="NCBI Taxonomy" id="117903"/>
    <lineage>
        <taxon>Eukaryota</taxon>
        <taxon>Metazoa</taxon>
        <taxon>Spiralia</taxon>
        <taxon>Lophotrochozoa</taxon>
        <taxon>Platyhelminthes</taxon>
        <taxon>Monogenea</taxon>
        <taxon>Polyopisthocotylea</taxon>
        <taxon>Polystomatidea</taxon>
        <taxon>Polystomatidae</taxon>
        <taxon>Protopolystoma</taxon>
    </lineage>
</organism>
<accession>A0A3S5FBT7</accession>
<feature type="compositionally biased region" description="Polar residues" evidence="2">
    <location>
        <begin position="244"/>
        <end position="258"/>
    </location>
</feature>
<keyword evidence="1" id="KW-0175">Coiled coil</keyword>
<feature type="coiled-coil region" evidence="1">
    <location>
        <begin position="336"/>
        <end position="366"/>
    </location>
</feature>
<proteinExistence type="predicted"/>
<feature type="compositionally biased region" description="Low complexity" evidence="2">
    <location>
        <begin position="52"/>
        <end position="77"/>
    </location>
</feature>
<evidence type="ECO:0000256" key="1">
    <source>
        <dbReference type="SAM" id="Coils"/>
    </source>
</evidence>
<protein>
    <submittedName>
        <fullName evidence="3">Uncharacterized protein</fullName>
    </submittedName>
</protein>
<sequence>MDYRGDSQPHQHSMIRGYPSAGPSREQTALPSQRRAYDGEHLQPGSTSSSIRGAAGCGVATAGGSSSGESSFRSRLGGFVGPDIDANLTPSLSESSVSDSERAFRAAWRSTSPSAEGLEPKIHGRDPRLLVCKKTEDSGQGCNSKEAKLPLESSPKLDGVTARLVSPMLSGLTLKPPIISIQTNTPPSGSSESSSSQGNTPVQKQATGQLGEELMEACRHPEQPVAAMLYPSDGQANEREADSPTPSTVSSNLASSPSKGIAPLQPLHSTMQSFHRQDESVISPISKCVNQPLASAKTTICDTNRRAGLIGLDSQGIKAKGNQRNDDRNAHAFRLISNWQSRNEEVEEHTEEEEQIEVEVDDYESIVESRLCGNTEDPAMLGT</sequence>
<dbReference type="AlphaFoldDB" id="A0A3S5FBT7"/>
<feature type="region of interest" description="Disordered" evidence="2">
    <location>
        <begin position="173"/>
        <end position="265"/>
    </location>
</feature>
<evidence type="ECO:0000256" key="2">
    <source>
        <dbReference type="SAM" id="MobiDB-lite"/>
    </source>
</evidence>
<dbReference type="Proteomes" id="UP000784294">
    <property type="component" value="Unassembled WGS sequence"/>
</dbReference>
<comment type="caution">
    <text evidence="3">The sequence shown here is derived from an EMBL/GenBank/DDBJ whole genome shotgun (WGS) entry which is preliminary data.</text>
</comment>
<reference evidence="3" key="1">
    <citation type="submission" date="2018-11" db="EMBL/GenBank/DDBJ databases">
        <authorList>
            <consortium name="Pathogen Informatics"/>
        </authorList>
    </citation>
    <scope>NUCLEOTIDE SEQUENCE</scope>
</reference>
<feature type="region of interest" description="Disordered" evidence="2">
    <location>
        <begin position="135"/>
        <end position="154"/>
    </location>
</feature>
<gene>
    <name evidence="3" type="ORF">PXEA_LOCUS1669</name>
</gene>
<feature type="region of interest" description="Disordered" evidence="2">
    <location>
        <begin position="1"/>
        <end position="80"/>
    </location>
</feature>